<evidence type="ECO:0000313" key="3">
    <source>
        <dbReference type="Proteomes" id="UP001283361"/>
    </source>
</evidence>
<dbReference type="AlphaFoldDB" id="A0AAE0ZA51"/>
<dbReference type="Proteomes" id="UP001283361">
    <property type="component" value="Unassembled WGS sequence"/>
</dbReference>
<accession>A0AAE0ZA51</accession>
<gene>
    <name evidence="2" type="ORF">RRG08_021273</name>
</gene>
<organism evidence="2 3">
    <name type="scientific">Elysia crispata</name>
    <name type="common">lettuce slug</name>
    <dbReference type="NCBI Taxonomy" id="231223"/>
    <lineage>
        <taxon>Eukaryota</taxon>
        <taxon>Metazoa</taxon>
        <taxon>Spiralia</taxon>
        <taxon>Lophotrochozoa</taxon>
        <taxon>Mollusca</taxon>
        <taxon>Gastropoda</taxon>
        <taxon>Heterobranchia</taxon>
        <taxon>Euthyneura</taxon>
        <taxon>Panpulmonata</taxon>
        <taxon>Sacoglossa</taxon>
        <taxon>Placobranchoidea</taxon>
        <taxon>Plakobranchidae</taxon>
        <taxon>Elysia</taxon>
    </lineage>
</organism>
<protein>
    <submittedName>
        <fullName evidence="2">Uncharacterized protein</fullName>
    </submittedName>
</protein>
<evidence type="ECO:0000256" key="1">
    <source>
        <dbReference type="SAM" id="MobiDB-lite"/>
    </source>
</evidence>
<name>A0AAE0ZA51_9GAST</name>
<evidence type="ECO:0000313" key="2">
    <source>
        <dbReference type="EMBL" id="KAK3765594.1"/>
    </source>
</evidence>
<keyword evidence="3" id="KW-1185">Reference proteome</keyword>
<reference evidence="2" key="1">
    <citation type="journal article" date="2023" name="G3 (Bethesda)">
        <title>A reference genome for the long-term kleptoplast-retaining sea slug Elysia crispata morphotype clarki.</title>
        <authorList>
            <person name="Eastman K.E."/>
            <person name="Pendleton A.L."/>
            <person name="Shaikh M.A."/>
            <person name="Suttiyut T."/>
            <person name="Ogas R."/>
            <person name="Tomko P."/>
            <person name="Gavelis G."/>
            <person name="Widhalm J.R."/>
            <person name="Wisecaver J.H."/>
        </authorList>
    </citation>
    <scope>NUCLEOTIDE SEQUENCE</scope>
    <source>
        <strain evidence="2">ECLA1</strain>
    </source>
</reference>
<dbReference type="EMBL" id="JAWDGP010004282">
    <property type="protein sequence ID" value="KAK3765594.1"/>
    <property type="molecule type" value="Genomic_DNA"/>
</dbReference>
<feature type="compositionally biased region" description="Polar residues" evidence="1">
    <location>
        <begin position="79"/>
        <end position="90"/>
    </location>
</feature>
<proteinExistence type="predicted"/>
<comment type="caution">
    <text evidence="2">The sequence shown here is derived from an EMBL/GenBank/DDBJ whole genome shotgun (WGS) entry which is preliminary data.</text>
</comment>
<feature type="region of interest" description="Disordered" evidence="1">
    <location>
        <begin position="68"/>
        <end position="106"/>
    </location>
</feature>
<feature type="compositionally biased region" description="Basic and acidic residues" evidence="1">
    <location>
        <begin position="91"/>
        <end position="106"/>
    </location>
</feature>
<sequence length="106" mass="11409">MQGSRRFRVAAGYSSQGNQLNSTLLCLCIRAELEAGGVAWYEAATLQGLVTATSSQTRSGAWRVLRTPGSGRLVETPRSDTSPLTGIQKSSHLEISLRETRGKKDA</sequence>